<dbReference type="EMBL" id="LKEB01000025">
    <property type="protein sequence ID" value="ROW11860.1"/>
    <property type="molecule type" value="Genomic_DNA"/>
</dbReference>
<dbReference type="PANTHER" id="PTHR43591">
    <property type="entry name" value="METHYLTRANSFERASE"/>
    <property type="match status" value="1"/>
</dbReference>
<evidence type="ECO:0000313" key="4">
    <source>
        <dbReference type="Proteomes" id="UP000285146"/>
    </source>
</evidence>
<evidence type="ECO:0000256" key="2">
    <source>
        <dbReference type="SAM" id="MobiDB-lite"/>
    </source>
</evidence>
<dbReference type="Proteomes" id="UP000285146">
    <property type="component" value="Unassembled WGS sequence"/>
</dbReference>
<dbReference type="Pfam" id="PF13489">
    <property type="entry name" value="Methyltransf_23"/>
    <property type="match status" value="1"/>
</dbReference>
<feature type="compositionally biased region" description="Polar residues" evidence="2">
    <location>
        <begin position="1"/>
        <end position="15"/>
    </location>
</feature>
<dbReference type="InterPro" id="IPR029063">
    <property type="entry name" value="SAM-dependent_MTases_sf"/>
</dbReference>
<dbReference type="CDD" id="cd02440">
    <property type="entry name" value="AdoMet_MTases"/>
    <property type="match status" value="1"/>
</dbReference>
<evidence type="ECO:0008006" key="5">
    <source>
        <dbReference type="Google" id="ProtNLM"/>
    </source>
</evidence>
<keyword evidence="4" id="KW-1185">Reference proteome</keyword>
<dbReference type="SUPFAM" id="SSF53335">
    <property type="entry name" value="S-adenosyl-L-methionine-dependent methyltransferases"/>
    <property type="match status" value="1"/>
</dbReference>
<protein>
    <recommendedName>
        <fullName evidence="5">Methyltransferase domain-containing protein</fullName>
    </recommendedName>
</protein>
<sequence>MEGYNSLGTPVNSHGQPPDLGKDIATTNQVKTEIAASENQELYGQNRETYGDRATQESLYPTTKSTDADLAPAVDFNGYQLYASSKPVPEELLREPSGTSIAPPSSVLDEENMRTYAVHETGRYFLPNDPAEQDRLDLQHKIFKIAMNGALYRAPIGSPKNVLDIATGTGIWAIQFAKEHPESNVIGTDLSLIQPLGVVDNVQFFREDSEHTEWNYPTPFDYIHLRCVLTCFDDHRTVIRKSFDNLSSGGWIELSDPVFHPQSDDGTFQGSNLERMFQSLHQAMVAMGRSFEAAQNYKKWLIEAGFVDVVEEVAPWPEAFEGYAGRYYGTLGYTVYGRKP</sequence>
<dbReference type="STRING" id="1230097.A0A423X7U6"/>
<dbReference type="PANTHER" id="PTHR43591:SF102">
    <property type="entry name" value="S-ADENOSYL-L-METHIONINE-DEPENDENT METHYLTRANSFERASE"/>
    <property type="match status" value="1"/>
</dbReference>
<name>A0A423X7U6_9PEZI</name>
<comment type="caution">
    <text evidence="3">The sequence shown here is derived from an EMBL/GenBank/DDBJ whole genome shotgun (WGS) entry which is preliminary data.</text>
</comment>
<feature type="region of interest" description="Disordered" evidence="2">
    <location>
        <begin position="1"/>
        <end position="23"/>
    </location>
</feature>
<gene>
    <name evidence="3" type="ORF">VPNG_04967</name>
</gene>
<proteinExistence type="inferred from homology"/>
<accession>A0A423X7U6</accession>
<evidence type="ECO:0000313" key="3">
    <source>
        <dbReference type="EMBL" id="ROW11860.1"/>
    </source>
</evidence>
<evidence type="ECO:0000256" key="1">
    <source>
        <dbReference type="ARBA" id="ARBA00038158"/>
    </source>
</evidence>
<comment type="similarity">
    <text evidence="1">Belongs to the methyltransferase superfamily. LaeA methyltransferase family.</text>
</comment>
<dbReference type="Gene3D" id="3.40.50.150">
    <property type="entry name" value="Vaccinia Virus protein VP39"/>
    <property type="match status" value="1"/>
</dbReference>
<reference evidence="3 4" key="1">
    <citation type="submission" date="2015-09" db="EMBL/GenBank/DDBJ databases">
        <title>Host preference determinants of Valsa canker pathogens revealed by comparative genomics.</title>
        <authorList>
            <person name="Yin Z."/>
            <person name="Huang L."/>
        </authorList>
    </citation>
    <scope>NUCLEOTIDE SEQUENCE [LARGE SCALE GENOMIC DNA]</scope>
    <source>
        <strain evidence="3 4">SXYLt</strain>
    </source>
</reference>
<dbReference type="AlphaFoldDB" id="A0A423X7U6"/>
<dbReference type="GO" id="GO:0008168">
    <property type="term" value="F:methyltransferase activity"/>
    <property type="evidence" value="ECO:0007669"/>
    <property type="project" value="TreeGrafter"/>
</dbReference>
<dbReference type="OrthoDB" id="2013972at2759"/>
<organism evidence="3 4">
    <name type="scientific">Cytospora leucostoma</name>
    <dbReference type="NCBI Taxonomy" id="1230097"/>
    <lineage>
        <taxon>Eukaryota</taxon>
        <taxon>Fungi</taxon>
        <taxon>Dikarya</taxon>
        <taxon>Ascomycota</taxon>
        <taxon>Pezizomycotina</taxon>
        <taxon>Sordariomycetes</taxon>
        <taxon>Sordariomycetidae</taxon>
        <taxon>Diaporthales</taxon>
        <taxon>Cytosporaceae</taxon>
        <taxon>Cytospora</taxon>
    </lineage>
</organism>
<dbReference type="InParanoid" id="A0A423X7U6"/>